<dbReference type="Proteomes" id="UP000004474">
    <property type="component" value="Unassembled WGS sequence"/>
</dbReference>
<evidence type="ECO:0000313" key="2">
    <source>
        <dbReference type="EMBL" id="RWU82673.1"/>
    </source>
</evidence>
<evidence type="ECO:0000313" key="1">
    <source>
        <dbReference type="EMBL" id="EKA62371.1"/>
    </source>
</evidence>
<protein>
    <submittedName>
        <fullName evidence="1">GCN5-related N-acetyltransferase</fullName>
    </submittedName>
</protein>
<reference evidence="2" key="3">
    <citation type="submission" date="2017-11" db="EMBL/GenBank/DDBJ databases">
        <authorList>
            <person name="Seuylemezian A."/>
            <person name="Cooper K."/>
            <person name="Vaishampayan P."/>
        </authorList>
    </citation>
    <scope>NUCLEOTIDE SEQUENCE</scope>
    <source>
        <strain evidence="2">PVAS-1</strain>
    </source>
</reference>
<dbReference type="AlphaFoldDB" id="K1E5M2"/>
<dbReference type="OrthoDB" id="9789603at2"/>
<dbReference type="SUPFAM" id="SSF55729">
    <property type="entry name" value="Acyl-CoA N-acyltransferases (Nat)"/>
    <property type="match status" value="1"/>
</dbReference>
<keyword evidence="4" id="KW-1185">Reference proteome</keyword>
<sequence length="35" mass="4237">MTLVRLTSDKRRPEAHRFYERLGYVTTHEGFKLEV</sequence>
<name>K1E5M2_9MICO</name>
<dbReference type="EMBL" id="ALWX01000009">
    <property type="protein sequence ID" value="EKA62371.1"/>
    <property type="molecule type" value="Genomic_DNA"/>
</dbReference>
<proteinExistence type="predicted"/>
<dbReference type="STRING" id="1210046.B277_02651"/>
<reference evidence="2 4" key="1">
    <citation type="journal article" date="2009" name="Int. J. Syst. Evol. Microbiol.">
        <title>Janibacter hoylei sp. nov., Bacillus isronensis sp. nov. and Bacillus aryabhattai sp. nov., isolated from cryotubes used for collecting air from the upper atmosphere.</title>
        <authorList>
            <person name="Shivaji S."/>
            <person name="Chaturvedi P."/>
            <person name="Begum Z."/>
            <person name="Pindi P.K."/>
            <person name="Manorama R."/>
            <person name="Padmanaban D.A."/>
            <person name="Shouche Y.S."/>
            <person name="Pawar S."/>
            <person name="Vaishampayan P."/>
            <person name="Dutt C.B."/>
            <person name="Datta G.N."/>
            <person name="Manchanda R.K."/>
            <person name="Rao U.R."/>
            <person name="Bhargava P.M."/>
            <person name="Narlikar J.V."/>
        </authorList>
    </citation>
    <scope>NUCLEOTIDE SEQUENCE [LARGE SCALE GENOMIC DNA]</scope>
    <source>
        <strain evidence="2 4">PVAS-1</strain>
    </source>
</reference>
<reference evidence="1 3" key="2">
    <citation type="journal article" date="2012" name="J. Bacteriol.">
        <title>Genome Sequence of Janibacter hoylei MTCC8307, Isolated from the Stratospheric Air.</title>
        <authorList>
            <person name="Pawar S.P."/>
            <person name="Dhotre D.P."/>
            <person name="Shetty S.A."/>
            <person name="Chowdhury S.P."/>
            <person name="Chaudhari B.L."/>
            <person name="Shouche Y.S."/>
        </authorList>
    </citation>
    <scope>NUCLEOTIDE SEQUENCE [LARGE SCALE GENOMIC DNA]</scope>
    <source>
        <strain evidence="1 3">PVAS-1</strain>
    </source>
</reference>
<dbReference type="RefSeq" id="WP_007924814.1">
    <property type="nucleotide sequence ID" value="NZ_ALWX01000009.1"/>
</dbReference>
<dbReference type="InterPro" id="IPR016181">
    <property type="entry name" value="Acyl_CoA_acyltransferase"/>
</dbReference>
<accession>K1E5M2</accession>
<dbReference type="GO" id="GO:0016740">
    <property type="term" value="F:transferase activity"/>
    <property type="evidence" value="ECO:0007669"/>
    <property type="project" value="UniProtKB-KW"/>
</dbReference>
<organism evidence="1 3">
    <name type="scientific">Janibacter hoylei PVAS-1</name>
    <dbReference type="NCBI Taxonomy" id="1210046"/>
    <lineage>
        <taxon>Bacteria</taxon>
        <taxon>Bacillati</taxon>
        <taxon>Actinomycetota</taxon>
        <taxon>Actinomycetes</taxon>
        <taxon>Micrococcales</taxon>
        <taxon>Intrasporangiaceae</taxon>
        <taxon>Janibacter</taxon>
    </lineage>
</organism>
<gene>
    <name evidence="1" type="ORF">B277_02651</name>
    <name evidence="2" type="ORF">CWN80_10955</name>
</gene>
<dbReference type="Proteomes" id="UP000288711">
    <property type="component" value="Unassembled WGS sequence"/>
</dbReference>
<evidence type="ECO:0000313" key="4">
    <source>
        <dbReference type="Proteomes" id="UP000288711"/>
    </source>
</evidence>
<comment type="caution">
    <text evidence="1">The sequence shown here is derived from an EMBL/GenBank/DDBJ whole genome shotgun (WGS) entry which is preliminary data.</text>
</comment>
<evidence type="ECO:0000313" key="3">
    <source>
        <dbReference type="Proteomes" id="UP000004474"/>
    </source>
</evidence>
<dbReference type="Gene3D" id="3.40.630.30">
    <property type="match status" value="1"/>
</dbReference>
<dbReference type="EMBL" id="PIPF01000010">
    <property type="protein sequence ID" value="RWU82673.1"/>
    <property type="molecule type" value="Genomic_DNA"/>
</dbReference>
<keyword evidence="1" id="KW-0808">Transferase</keyword>